<organism evidence="3">
    <name type="scientific">Cladocopium goreaui</name>
    <dbReference type="NCBI Taxonomy" id="2562237"/>
    <lineage>
        <taxon>Eukaryota</taxon>
        <taxon>Sar</taxon>
        <taxon>Alveolata</taxon>
        <taxon>Dinophyceae</taxon>
        <taxon>Suessiales</taxon>
        <taxon>Symbiodiniaceae</taxon>
        <taxon>Cladocopium</taxon>
    </lineage>
</organism>
<feature type="compositionally biased region" description="Basic and acidic residues" evidence="1">
    <location>
        <begin position="802"/>
        <end position="819"/>
    </location>
</feature>
<dbReference type="SMART" id="SM00355">
    <property type="entry name" value="ZnF_C2H2"/>
    <property type="match status" value="5"/>
</dbReference>
<evidence type="ECO:0000256" key="1">
    <source>
        <dbReference type="SAM" id="MobiDB-lite"/>
    </source>
</evidence>
<feature type="compositionally biased region" description="Low complexity" evidence="1">
    <location>
        <begin position="7"/>
        <end position="23"/>
    </location>
</feature>
<dbReference type="PROSITE" id="PS00028">
    <property type="entry name" value="ZINC_FINGER_C2H2_1"/>
    <property type="match status" value="2"/>
</dbReference>
<keyword evidence="5" id="KW-1185">Reference proteome</keyword>
<dbReference type="EMBL" id="CAMXCT020000969">
    <property type="protein sequence ID" value="CAL1138600.1"/>
    <property type="molecule type" value="Genomic_DNA"/>
</dbReference>
<dbReference type="InterPro" id="IPR001584">
    <property type="entry name" value="Integrase_cat-core"/>
</dbReference>
<feature type="compositionally biased region" description="Low complexity" evidence="1">
    <location>
        <begin position="283"/>
        <end position="307"/>
    </location>
</feature>
<sequence>MLSKLQAPMASAAPRRPAGRRVATQQRAESLKEAAPQEGTLPSPMAAAPHPQEDFRRHGRGPGSTHSEPIGGRGKSIGKGQMHAQPIPGQGWFTDGRQWWPVDPAMMMASWSSTPYSSWSFLSQQTQVNPMESEKIGKSQYGTGTRTQTKTKTEPEAEKPSKKDKGKDKEKKDDTGRKGKKPKEEPPEEDPPDWGDGDDGEDPDGSDYTYEEESEEEELQEPDQEVEVTPRSAVNLTPRSAEGGGAGPRPEQARQRPGPKRRAAAHRVHQAAADPPNRRRRGGAPPDGSGPPSTAGSGAPSSRRSSTMNTDSVRDLLHQRDNRPDGRARANLGQVRLETFSGDRSQYRNWMKTIQAQKQLYQIQDNELAVLMFLSTTGEAREVLNQLEVADMQQEGGLQRLLRLLEEAYGSKADERFEERQSAFLNYRRSPGQSIAAYLATLKRLRTEYLREDTGTVISDRAFAQRMLTRAALTRKERYDCFFAAGGSYRSAPIEKVLRFRCAQIHLDEHPSSRRQEDRAGRAVQRQPQRKKVYKRSDRRGPYRPTRHTHVVDEQEDEGYDYEEAYNDTDDEDFEQEALMAEEDMPEEEDWSQEEFDDEELDDVDQAALQEAFAAGWKAKNKTAAARQSRGYKGDGKPSKGKGKGRRPDSRNPEERKKNSTCASCGQKGHWKGDSVCPNVRSGKDAPHRKENSTNYTTGRSNRGSASSAAGGAREPPQDVRERDDREPLQRKLHPSGLKSTGKAAPPEPPSPPRRGAIDKSPADTFVVPRAPREPPPPRRQPPEPDHPPPGRRRPVEAASPPRREPELEPKAENSPEKPKPKRRKHSAGEDRTRRSTGEERDKNRDRDRDRGRRRRRQEEEQAAAAGTEEPREAAANEEAFVSQPSSGVTARQCNWTLMVGSWDVIKDYNSEAEETVSSHSDTSDSEIDEYVKKYQLHDPPAMKKTTKEKLKVKLLTVLKSLAEDEEDAEVKKRLKRKEKRLQDKAAARATGSQASGSEAPKKSRAKKETPDPKLDEDMGLSTADLLQLLPHMSKEEKKILYRQLKREREDEAVKLFGKNAASSTPTMMKRPDRRRDGYSAASVPSGTVGRGLRKEDVQEPPDMEATMPVGVRKKRMDQFRKELYEAAKNRKGRVVPSEASDLPTAEQENCPHPFERLLWGANSNAQWASCRDCKLRKVLYYSAMHGAMAVDQTMPDILEEDNGAYHSNILAPGHVILDTGCRTAVAGRNWHNNLQELMRQKGMPFYKAYHEEVFRFGAGAPVLSTEAFIYAIQIYDHRSWVRIAVVDNTPEDGRVAECPGLVGPAELARWKVQIDFAKLQVAIHGKWQPTVLSPSRHPILNLLNVGNRPDPGQWEVGELKELRQRLAADPHSFALLQEALDELSSDAGSAGDEAPNYEAVHWTAQQLDSMAKWQQDTEAEAINLLDVIGTECFRVTTGGERDDSSTGSISERESETSHEGGLPMVLDSSAEESTSSEEELPDDVMMAGSAGDTEQLTKGQKRRLLSATKQVSEAVEVECDRRRKEKEVPRFRRLRTGLKIMEIFTWSCMLSRFAYGLGWEYLEPVTLPGWDLTDPRIQLEAHDYIDKVDPDFVMLAWPCGPWSLLQNLNSKTWTQREALQHKRETSRKLLKFSAQVSLKRQKRGRATLGENPLTSLAWKEDPIIDGFGDFPQGICDQCQYGLKHPENRMPLKKATRFVGQEEIVAELRKRCPGNHEHFPIEGSVRTKDGTISLSSWAGGYPVPLCRAIMTGVINYIHRPDGKQVYVLEDHVAEESYQDGMDAIREEEEQIAEELAEPEEDERRAVPREVQKAVEFAHRQLGHPSRDTLVRMLRISGATEEAIRHARRWRCEVCSQQQPPKHPMASTPTLRPYGFNRKIHIDIKFVFDSRGRKYPCLSAVDLGTTYHMAVLLKTRRSDYVAQKFLRHWVQVFGVPEHITHDQGGEFELSFIQLLEEMAVPSTVTGAHAGWQLSVGERHGSILGNMITAITTEHNSEGFSAMKLVISSAVAAKNMTVTKDGFTPNQRLYGAEIKFPSLTEDTAKPTFAEALDAESEYARAHRMRICARLALIRMDVQEKLRRAILRKPAHEGEGPFSPGTQIYFWTPRKADKRYKRGGLWRGPATILTRESKERYFASWRGRALLLAAPNIRLATKEELALREPAKEDADDLGELLRDPHREKTYKDQTRLKPPPRVVKRKAEPDTPERKRARMLLRGTKSIRQILQDRSNLMRQFRKRKAEKQIEDQPEPKRVSRPKRPKALEDGQAAPEVSPLPPPPDPLAGEEEEVMSEAYTPGTPINDNDGEPPHIDTDDEGLDEPSAVEAEPPTVRAPHEVPVPPMHDDEWEAEFLKKIPGEERRRLALDDVPFSLKRRHEGIDDAQADEAIKRLRANFCAQVAATTVFGSLQNEWVSRYEVDLLKQLTGLPVTAARIHRSPRKRFQRPPKMTSRSRLSILIGKNPEDTFIVNETEEEVRHNPRRRASFYWKGMTIFYKTHKEGETEPVYIQLPDGLYKADFKPHEAQEFESLWTEEIKDLLTSEALILKLKKCGKELDPTFFDEKEQAAFDISDKKEWSEWIKNGVVQRVTPEEAEKIPRANIFRAPLRMLRTNKQSNRLLPLVAKSRLIVPGHLDPQLGEFRTDSPTCPQATVRAAKAVASARNWGGTTFDVTTAFLSGKNLQRKVYIRAPREGLPSVEKWPPIQPGELLQILKSAYGLTESPRLWYLEALDRMKKTDLQELEICKSCFVASGQDGRSYAILCLHVDDGLLLGDLSDRRVQRLKEQINGMFTIKAWKELSADTPLQFLGVDVTQDARGICDDMSQYIKQIRIEPLQGSGELGPREVTLYRQLVMRLRWPAQQVLPHLLYQVSNLAQRVNKATYADYREAVKLHGQFLDEVEKGRARLLYPKLNEKDKLFYVSYFDASVGKEQDGKSQLGAVHFLTTEQARKGPAPASVIEFSTNKSGRVLRSSMSAESCSMSGCVDRHLYGRLVIDRLLFGNRPLDANWRTSMGLDGGVVTDAKSLYDHLSTTGQLPTERQTMLDLMVSRHHLESGAYELFWVPTHRQFADCLTKKMVCLLWQSFCQVPRISLRETPEEKALEDHRRKLRQGQRQRRKAKMKKGLASHKLDEIKQWLAVQNIDVAIISETRMTFESEWTDGLWHHVHSGQPDFRGAGLPFTMEELAASLRGIPALKAVARPCAPGIVWKAVGPLITSEPVGKALVGILASKAQHAMMPEMTKWPIWAYLPMRSTQDALLRVTRHCTEVRTLLAMQRTTPFTREQKTPKYRVAGTERYIKVGRGLRQGCKAAPLLWNGYLLAFLAELKTRVSHSWIQRCLNFYADDGQLGDSYRSETELHDLLTNIYATLDLLNEFGMTINSAKCTALVAMTGTSCRKLRTALTTFRDGKEWLKLEQPHKPTIWLPVASQAKYLGTVMSYKLLEDQTVLHRIQLSKIAFHRLSRWLKGKRGMPTWQRLRIWSTCVYPVLSYGICTVGITTFGATKLQQTMYSMLRQILANHAYVTGQSHQQALAQHGVELPLIWIVKTVDSLQQSVTQRLLYAEEHDVVHRLDWNHLSNLKAFLLAQLHTGPVESHLPRAEPDVVLQAGPPECWQPEAGHTADAHGGLANMLAPRPEAPVRGQQLITEADLQNLKSQEWGNRILTIVGTRNWHHMRGENAACEYLASRCCLCDQFLGRTQDLNHHLKLLHPEYWPHTAAKGKQLTAMHGDETPCPYCHALFTNMHQCTVWTQLAMLLVHGGSSFDQDSQGQPNVLKCELCNQVHDTAEALHAHLTLDHRLVSTSYNPARDSVAGEPACAHCGALFEHLESLRSHVNQGRCPRFDPDLPTEVLDVQESWIAATCHGELAKTLRDAHTRLQLTIQCQSCSSRYHRANDLSGHLQSAHSSLWSASQRLCHLLVSLVYSDVGCTCNPSVSNPRANHVCLTLTQLAMQHTRIPDAIFYPITPTDEELAQIFSSKLDRATRFLFEQMLTNRQLPALWQDANVLQVTRSQCLICGEKYHAGALTMHLHEAHQGGLPLVKFLLQQLLPHFLQRNDTDHQCFACTQVFNHKLEDAEVSNQIWNAFQDLSPWLDTSLKLTQNANPKRQRKGEPRKGSHTNDSKDQIHLAKAMTMLATLAIKLDKEIQTMKKEDTYIFFFANKGEESCLHTLIQTTEQWAQKHTENQKADPPLQSMPLRQHLMQVLFNNLLTRIEQLGNAPEGAEILKAAQQNLVLLKDKTCPYLEWSHSKKALTVSNRPPLTLKHLHQLCTDLLEALANPALVVKFHALPSGSKQEVSPWKLQLSMRMDEPWQLMQTLCNSGIWLLMGATLKAHSLVQSPAAHNLQKALNLTPSTKGKGKGKNKMTPELKQE</sequence>
<feature type="compositionally biased region" description="Basic and acidic residues" evidence="1">
    <location>
        <begin position="2173"/>
        <end position="2189"/>
    </location>
</feature>
<feature type="region of interest" description="Disordered" evidence="1">
    <location>
        <begin position="4096"/>
        <end position="4118"/>
    </location>
</feature>
<feature type="compositionally biased region" description="Acidic residues" evidence="1">
    <location>
        <begin position="186"/>
        <end position="226"/>
    </location>
</feature>
<dbReference type="Pfam" id="PF07727">
    <property type="entry name" value="RVT_2"/>
    <property type="match status" value="1"/>
</dbReference>
<feature type="region of interest" description="Disordered" evidence="1">
    <location>
        <begin position="2163"/>
        <end position="2340"/>
    </location>
</feature>
<dbReference type="Gene3D" id="3.30.420.10">
    <property type="entry name" value="Ribonuclease H-like superfamily/Ribonuclease H"/>
    <property type="match status" value="1"/>
</dbReference>
<comment type="caution">
    <text evidence="3">The sequence shown here is derived from an EMBL/GenBank/DDBJ whole genome shotgun (WGS) entry which is preliminary data.</text>
</comment>
<feature type="compositionally biased region" description="Basic and acidic residues" evidence="1">
    <location>
        <begin position="2241"/>
        <end position="2252"/>
    </location>
</feature>
<feature type="compositionally biased region" description="Basic and acidic residues" evidence="1">
    <location>
        <begin position="827"/>
        <end position="851"/>
    </location>
</feature>
<reference evidence="3" key="1">
    <citation type="submission" date="2022-10" db="EMBL/GenBank/DDBJ databases">
        <authorList>
            <person name="Chen Y."/>
            <person name="Dougan E. K."/>
            <person name="Chan C."/>
            <person name="Rhodes N."/>
            <person name="Thang M."/>
        </authorList>
    </citation>
    <scope>NUCLEOTIDE SEQUENCE</scope>
</reference>
<accession>A0A9P1C619</accession>
<dbReference type="InterPro" id="IPR036397">
    <property type="entry name" value="RNaseH_sf"/>
</dbReference>
<feature type="compositionally biased region" description="Basic and acidic residues" evidence="1">
    <location>
        <begin position="771"/>
        <end position="789"/>
    </location>
</feature>
<dbReference type="InterPro" id="IPR012337">
    <property type="entry name" value="RNaseH-like_sf"/>
</dbReference>
<gene>
    <name evidence="3" type="ORF">C1SCF055_LOCUS12698</name>
</gene>
<dbReference type="Pfam" id="PF00078">
    <property type="entry name" value="RVT_1"/>
    <property type="match status" value="1"/>
</dbReference>
<feature type="compositionally biased region" description="Basic and acidic residues" evidence="1">
    <location>
        <begin position="151"/>
        <end position="185"/>
    </location>
</feature>
<evidence type="ECO:0000313" key="5">
    <source>
        <dbReference type="Proteomes" id="UP001152797"/>
    </source>
</evidence>
<dbReference type="EMBL" id="CAMXCT010000969">
    <property type="protein sequence ID" value="CAI3985225.1"/>
    <property type="molecule type" value="Genomic_DNA"/>
</dbReference>
<proteinExistence type="predicted"/>
<dbReference type="Proteomes" id="UP001152797">
    <property type="component" value="Unassembled WGS sequence"/>
</dbReference>
<feature type="region of interest" description="Disordered" evidence="1">
    <location>
        <begin position="582"/>
        <end position="603"/>
    </location>
</feature>
<feature type="compositionally biased region" description="Low complexity" evidence="1">
    <location>
        <begin position="699"/>
        <end position="714"/>
    </location>
</feature>
<feature type="region of interest" description="Disordered" evidence="1">
    <location>
        <begin position="1061"/>
        <end position="1104"/>
    </location>
</feature>
<feature type="compositionally biased region" description="Basic and acidic residues" evidence="1">
    <location>
        <begin position="716"/>
        <end position="730"/>
    </location>
</feature>
<feature type="region of interest" description="Disordered" evidence="1">
    <location>
        <begin position="1"/>
        <end position="95"/>
    </location>
</feature>
<feature type="compositionally biased region" description="Basic residues" evidence="1">
    <location>
        <begin position="3103"/>
        <end position="3120"/>
    </location>
</feature>
<feature type="compositionally biased region" description="Basic and acidic residues" evidence="1">
    <location>
        <begin position="2199"/>
        <end position="2208"/>
    </location>
</feature>
<feature type="region of interest" description="Disordered" evidence="1">
    <location>
        <begin position="965"/>
        <end position="1020"/>
    </location>
</feature>
<feature type="compositionally biased region" description="Basic and acidic residues" evidence="1">
    <location>
        <begin position="1440"/>
        <end position="1459"/>
    </location>
</feature>
<dbReference type="EMBL" id="CAMXCT030000969">
    <property type="protein sequence ID" value="CAL4772537.1"/>
    <property type="molecule type" value="Genomic_DNA"/>
</dbReference>
<name>A0A9P1C619_9DINO</name>
<dbReference type="InterPro" id="IPR013087">
    <property type="entry name" value="Znf_C2H2_type"/>
</dbReference>
<feature type="compositionally biased region" description="Basic and acidic residues" evidence="1">
    <location>
        <begin position="4105"/>
        <end position="4118"/>
    </location>
</feature>
<feature type="region of interest" description="Disordered" evidence="1">
    <location>
        <begin position="4343"/>
        <end position="4367"/>
    </location>
</feature>
<feature type="compositionally biased region" description="Polar residues" evidence="1">
    <location>
        <begin position="2220"/>
        <end position="2232"/>
    </location>
</feature>
<feature type="domain" description="Integrase catalytic" evidence="2">
    <location>
        <begin position="1868"/>
        <end position="2031"/>
    </location>
</feature>
<feature type="region of interest" description="Disordered" evidence="1">
    <location>
        <begin position="1437"/>
        <end position="1486"/>
    </location>
</feature>
<dbReference type="GO" id="GO:0015074">
    <property type="term" value="P:DNA integration"/>
    <property type="evidence" value="ECO:0007669"/>
    <property type="project" value="InterPro"/>
</dbReference>
<protein>
    <submittedName>
        <fullName evidence="4">Integrase catalytic domain-containing protein</fullName>
    </submittedName>
</protein>
<evidence type="ECO:0000313" key="4">
    <source>
        <dbReference type="EMBL" id="CAL4772537.1"/>
    </source>
</evidence>
<feature type="compositionally biased region" description="Basic and acidic residues" evidence="1">
    <location>
        <begin position="1007"/>
        <end position="1017"/>
    </location>
</feature>
<feature type="compositionally biased region" description="Basic and acidic residues" evidence="1">
    <location>
        <begin position="682"/>
        <end position="692"/>
    </location>
</feature>
<feature type="region of interest" description="Disordered" evidence="1">
    <location>
        <begin position="912"/>
        <end position="948"/>
    </location>
</feature>
<dbReference type="InterPro" id="IPR000477">
    <property type="entry name" value="RT_dom"/>
</dbReference>
<evidence type="ECO:0000259" key="2">
    <source>
        <dbReference type="PROSITE" id="PS50994"/>
    </source>
</evidence>
<dbReference type="SUPFAM" id="SSF53098">
    <property type="entry name" value="Ribonuclease H-like"/>
    <property type="match status" value="1"/>
</dbReference>
<dbReference type="InterPro" id="IPR013103">
    <property type="entry name" value="RVT_2"/>
</dbReference>
<feature type="region of interest" description="Disordered" evidence="1">
    <location>
        <begin position="511"/>
        <end position="560"/>
    </location>
</feature>
<feature type="compositionally biased region" description="Basic residues" evidence="1">
    <location>
        <begin position="257"/>
        <end position="269"/>
    </location>
</feature>
<feature type="region of interest" description="Disordered" evidence="1">
    <location>
        <begin position="3099"/>
        <end position="3120"/>
    </location>
</feature>
<evidence type="ECO:0000313" key="3">
    <source>
        <dbReference type="EMBL" id="CAI3985225.1"/>
    </source>
</evidence>
<feature type="compositionally biased region" description="Basic and acidic residues" evidence="1">
    <location>
        <begin position="646"/>
        <end position="658"/>
    </location>
</feature>
<dbReference type="PROSITE" id="PS50994">
    <property type="entry name" value="INTEGRASE"/>
    <property type="match status" value="1"/>
</dbReference>
<feature type="region of interest" description="Disordered" evidence="1">
    <location>
        <begin position="615"/>
        <end position="890"/>
    </location>
</feature>
<feature type="region of interest" description="Disordered" evidence="1">
    <location>
        <begin position="128"/>
        <end position="310"/>
    </location>
</feature>
<feature type="compositionally biased region" description="Basic and acidic residues" evidence="1">
    <location>
        <begin position="511"/>
        <end position="521"/>
    </location>
</feature>
<dbReference type="OrthoDB" id="8063258at2759"/>
<reference evidence="4 5" key="2">
    <citation type="submission" date="2024-05" db="EMBL/GenBank/DDBJ databases">
        <authorList>
            <person name="Chen Y."/>
            <person name="Shah S."/>
            <person name="Dougan E. K."/>
            <person name="Thang M."/>
            <person name="Chan C."/>
        </authorList>
    </citation>
    <scope>NUCLEOTIDE SEQUENCE [LARGE SCALE GENOMIC DNA]</scope>
</reference>
<dbReference type="GO" id="GO:0003676">
    <property type="term" value="F:nucleic acid binding"/>
    <property type="evidence" value="ECO:0007669"/>
    <property type="project" value="InterPro"/>
</dbReference>